<dbReference type="EMBL" id="KZ155825">
    <property type="protein sequence ID" value="OUS44189.1"/>
    <property type="molecule type" value="Genomic_DNA"/>
</dbReference>
<dbReference type="Proteomes" id="UP000009170">
    <property type="component" value="Unassembled WGS sequence"/>
</dbReference>
<dbReference type="Proteomes" id="UP000195557">
    <property type="component" value="Unassembled WGS sequence"/>
</dbReference>
<gene>
    <name evidence="2" type="ORF">BE221DRAFT_78129</name>
    <name evidence="1" type="ORF">OT_ostta16g00310</name>
</gene>
<evidence type="ECO:0000313" key="1">
    <source>
        <dbReference type="EMBL" id="CAL58024.1"/>
    </source>
</evidence>
<dbReference type="EMBL" id="CAID01000016">
    <property type="protein sequence ID" value="CAL58024.1"/>
    <property type="molecule type" value="Genomic_DNA"/>
</dbReference>
<accession>Q00UM5</accession>
<reference evidence="2" key="3">
    <citation type="submission" date="2017-04" db="EMBL/GenBank/DDBJ databases">
        <title>Population genomics of picophytoplankton unveils novel chromosome hypervariability.</title>
        <authorList>
            <consortium name="DOE Joint Genome Institute"/>
            <person name="Blanc-Mathieu R."/>
            <person name="Krasovec M."/>
            <person name="Hebrard M."/>
            <person name="Yau S."/>
            <person name="Desgranges E."/>
            <person name="Martin J."/>
            <person name="Schackwitz W."/>
            <person name="Kuo A."/>
            <person name="Salin G."/>
            <person name="Donnadieu C."/>
            <person name="Desdevises Y."/>
            <person name="Sanchez-Ferandin S."/>
            <person name="Moreau H."/>
            <person name="Rivals E."/>
            <person name="Grigoriev I.V."/>
            <person name="Grimsley N."/>
            <person name="Eyre-Walker A."/>
            <person name="Piganeau G."/>
        </authorList>
    </citation>
    <scope>NUCLEOTIDE SEQUENCE [LARGE SCALE GENOMIC DNA]</scope>
    <source>
        <strain evidence="2">RCC 1115</strain>
    </source>
</reference>
<accession>A0A454XZW6</accession>
<dbReference type="KEGG" id="ota:OT_ostta16g00310"/>
<protein>
    <submittedName>
        <fullName evidence="1">Unnamed product</fullName>
    </submittedName>
</protein>
<accession>A0A1Y5I3V3</accession>
<reference evidence="1 3" key="1">
    <citation type="journal article" date="2006" name="Proc. Natl. Acad. Sci. U.S.A.">
        <title>Genome analysis of the smallest free-living eukaryote Ostreococcus tauri unveils many unique features.</title>
        <authorList>
            <person name="Derelle E."/>
            <person name="Ferraz C."/>
            <person name="Rombauts S."/>
            <person name="Rouze P."/>
            <person name="Worden A.Z."/>
            <person name="Robbens S."/>
            <person name="Partensky F."/>
            <person name="Degroeve S."/>
            <person name="Echeynie S."/>
            <person name="Cooke R."/>
            <person name="Saeys Y."/>
            <person name="Wuyts J."/>
            <person name="Jabbari K."/>
            <person name="Bowler C."/>
            <person name="Panaud O."/>
            <person name="Piegu B."/>
            <person name="Ball S.G."/>
            <person name="Ral J.-P."/>
            <person name="Bouget F.-Y."/>
            <person name="Piganeau G."/>
            <person name="De Baets B."/>
            <person name="Picard A."/>
            <person name="Delseny M."/>
            <person name="Demaille J."/>
            <person name="Van de Peer Y."/>
            <person name="Moreau H."/>
        </authorList>
    </citation>
    <scope>NUCLEOTIDE SEQUENCE [LARGE SCALE GENOMIC DNA]</scope>
    <source>
        <strain evidence="1 3">OTTH0595</strain>
    </source>
</reference>
<name>Q00UM5_OSTTA</name>
<organism evidence="1 3">
    <name type="scientific">Ostreococcus tauri</name>
    <name type="common">Marine green alga</name>
    <dbReference type="NCBI Taxonomy" id="70448"/>
    <lineage>
        <taxon>Eukaryota</taxon>
        <taxon>Viridiplantae</taxon>
        <taxon>Chlorophyta</taxon>
        <taxon>Mamiellophyceae</taxon>
        <taxon>Mamiellales</taxon>
        <taxon>Bathycoccaceae</taxon>
        <taxon>Ostreococcus</taxon>
    </lineage>
</organism>
<proteinExistence type="predicted"/>
<evidence type="ECO:0000313" key="3">
    <source>
        <dbReference type="Proteomes" id="UP000009170"/>
    </source>
</evidence>
<evidence type="ECO:0000313" key="2">
    <source>
        <dbReference type="EMBL" id="OUS44189.1"/>
    </source>
</evidence>
<keyword evidence="3" id="KW-1185">Reference proteome</keyword>
<sequence>MWPLESSKARAERELELERARRACESKRTALVQCERVNARGMCEGLSRDHDFCRASRVKPCHGAAEAFDKCARRAMNWKEATPAPTCESELKAMRRCLRSRWRNVNVK</sequence>
<dbReference type="GeneID" id="9831153"/>
<dbReference type="InParanoid" id="Q00UM5"/>
<dbReference type="AlphaFoldDB" id="Q00UM5"/>
<dbReference type="RefSeq" id="XP_003083475.1">
    <property type="nucleotide sequence ID" value="XM_003083427.1"/>
</dbReference>
<reference evidence="1" key="2">
    <citation type="journal article" date="2014" name="BMC Genomics">
        <title>An improved genome of the model marine alga Ostreococcus tauri unfolds by assessing Illumina de novo assemblies.</title>
        <authorList>
            <person name="Blanc-Mathieu R."/>
            <person name="Verhelst B."/>
            <person name="Derelle E."/>
            <person name="Rombauts S."/>
            <person name="Bouget F.Y."/>
            <person name="Carre I."/>
            <person name="Chateau A."/>
            <person name="Eyre-Walker A."/>
            <person name="Grimsley N."/>
            <person name="Moreau H."/>
            <person name="Piegu B."/>
            <person name="Rivals E."/>
            <person name="Schackwitz W."/>
            <person name="Van de Peer Y."/>
            <person name="Piganeau G."/>
        </authorList>
    </citation>
    <scope>NUCLEOTIDE SEQUENCE</scope>
    <source>
        <strain evidence="1">RCC4221</strain>
    </source>
</reference>